<proteinExistence type="predicted"/>
<dbReference type="EMBL" id="CP002330">
    <property type="protein sequence ID" value="ADQ45934.1"/>
    <property type="molecule type" value="Genomic_DNA"/>
</dbReference>
<reference evidence="1 2" key="2">
    <citation type="journal article" date="2011" name="J. Bacteriol.">
        <title>Complete genome sequences for the anaerobic, extremely thermophilic plant biomass-degrading bacteria Caldicellulosiruptor hydrothermalis, Caldicellulosiruptor kristjanssonii, Caldicellulosiruptor kronotskyensis, Caldicellulosiruptor owensenis, and Caldicellulosiruptor lactoaceticus.</title>
        <authorList>
            <person name="Blumer-Schuette S.E."/>
            <person name="Ozdemir I."/>
            <person name="Mistry D."/>
            <person name="Lucas S."/>
            <person name="Lapidus A."/>
            <person name="Cheng J.F."/>
            <person name="Goodwin L.A."/>
            <person name="Pitluck S."/>
            <person name="Land M.L."/>
            <person name="Hauser L.J."/>
            <person name="Woyke T."/>
            <person name="Mikhailova N."/>
            <person name="Pati A."/>
            <person name="Kyrpides N.C."/>
            <person name="Ivanova N."/>
            <person name="Detter J.C."/>
            <person name="Walston-Davenport K."/>
            <person name="Han S."/>
            <person name="Adams M.W."/>
            <person name="Kelly R.M."/>
        </authorList>
    </citation>
    <scope>NUCLEOTIDE SEQUENCE [LARGE SCALE GENOMIC DNA]</scope>
    <source>
        <strain evidence="2">DSM 18902 / VKM B-2412 / 2002</strain>
    </source>
</reference>
<organism evidence="1 2">
    <name type="scientific">Caldicellulosiruptor kronotskyensis (strain DSM 18902 / VKM B-2412 / 2002)</name>
    <dbReference type="NCBI Taxonomy" id="632348"/>
    <lineage>
        <taxon>Bacteria</taxon>
        <taxon>Bacillati</taxon>
        <taxon>Bacillota</taxon>
        <taxon>Bacillota incertae sedis</taxon>
        <taxon>Caldicellulosiruptorales</taxon>
        <taxon>Caldicellulosiruptoraceae</taxon>
        <taxon>Caldicellulosiruptor</taxon>
    </lineage>
</organism>
<dbReference type="RefSeq" id="WP_013430052.1">
    <property type="nucleotide sequence ID" value="NC_014720.1"/>
</dbReference>
<gene>
    <name evidence="1" type="ordered locus">Calkro_1064</name>
</gene>
<reference key="1">
    <citation type="submission" date="2010-11" db="EMBL/GenBank/DDBJ databases">
        <title>Complete sequence of Caldicellulosiruptor kronotskyensis 2002.</title>
        <authorList>
            <consortium name="US DOE Joint Genome Institute"/>
            <person name="Lucas S."/>
            <person name="Copeland A."/>
            <person name="Lapidus A."/>
            <person name="Cheng J.-F."/>
            <person name="Bruce D."/>
            <person name="Goodwin L."/>
            <person name="Pitluck S."/>
            <person name="Davenport K."/>
            <person name="Detter J.C."/>
            <person name="Han C."/>
            <person name="Tapia R."/>
            <person name="Land M."/>
            <person name="Hauser L."/>
            <person name="Jeffries C."/>
            <person name="Kyrpides N."/>
            <person name="Ivanova N."/>
            <person name="Mikhailova N."/>
            <person name="Blumer-Schuette S.E."/>
            <person name="Kelly R.M."/>
            <person name="Woyke T."/>
        </authorList>
    </citation>
    <scope>NUCLEOTIDE SEQUENCE</scope>
    <source>
        <strain>2002</strain>
    </source>
</reference>
<dbReference type="KEGG" id="ckn:Calkro_1064"/>
<protein>
    <submittedName>
        <fullName evidence="1">Uncharacterized protein</fullName>
    </submittedName>
</protein>
<dbReference type="AlphaFoldDB" id="E4SCK0"/>
<dbReference type="HOGENOM" id="CLU_1358357_0_0_9"/>
<keyword evidence="2" id="KW-1185">Reference proteome</keyword>
<name>E4SCK0_CALK2</name>
<evidence type="ECO:0000313" key="2">
    <source>
        <dbReference type="Proteomes" id="UP000006835"/>
    </source>
</evidence>
<dbReference type="Proteomes" id="UP000006835">
    <property type="component" value="Chromosome"/>
</dbReference>
<accession>E4SCK0</accession>
<evidence type="ECO:0000313" key="1">
    <source>
        <dbReference type="EMBL" id="ADQ45934.1"/>
    </source>
</evidence>
<dbReference type="PATRIC" id="fig|632348.3.peg.1126"/>
<sequence>MRNYAEELAYWYFRLNGFFVLDNYVLDRNRQEENKTYETDIIAIRFPYVYEEIGGREDDWDKDLKNMIPKFKENIIGVICEVKSGECGYLDRDLFIESKVRRCLQRLGFFRNGSDEFKKFYDKLLNNSSYYYKNYTIVKILISQSRHTGGKFENILLSDIDTFITKRIKKYSEKYSDRNFFNSNLIQYKIWESKKLMKKVE</sequence>